<dbReference type="InterPro" id="IPR045866">
    <property type="entry name" value="FAM210A/B-like"/>
</dbReference>
<gene>
    <name evidence="2" type="primary">NAT2</name>
    <name evidence="2" type="ORF">Q9L58_001623</name>
</gene>
<dbReference type="Pfam" id="PF06916">
    <property type="entry name" value="FAM210A-B_dom"/>
    <property type="match status" value="1"/>
</dbReference>
<proteinExistence type="predicted"/>
<dbReference type="PANTHER" id="PTHR21377:SF0">
    <property type="entry name" value="PROTEIN FAM210B, MITOCHONDRIAL"/>
    <property type="match status" value="1"/>
</dbReference>
<sequence>MASRVLSRSLLSRSLLLRSGATHRLLLPPTLPHANLFRNPSIARFTSSAPPAPSLSQRLKALSKEYGYSALGVYLALSALDFPFCFLAVRYLGAERVGLWEEAAVQFVKPYWTALGFSAGAKLAETGTGAEAESKLGDDPWVVVGGEKSASLWTELALAYAVHKSFIFIRVPLTAAVTPKIVKVLRGWGWNIGKKGKSKINITPIKNSTPPPPPPVV</sequence>
<keyword evidence="3" id="KW-1185">Reference proteome</keyword>
<reference evidence="2 3" key="1">
    <citation type="submission" date="2024-02" db="EMBL/GenBank/DDBJ databases">
        <title>Discinaceae phylogenomics.</title>
        <authorList>
            <person name="Dirks A.C."/>
            <person name="James T.Y."/>
        </authorList>
    </citation>
    <scope>NUCLEOTIDE SEQUENCE [LARGE SCALE GENOMIC DNA]</scope>
    <source>
        <strain evidence="2 3">ACD0624</strain>
    </source>
</reference>
<dbReference type="EMBL" id="JBBBZM010000012">
    <property type="protein sequence ID" value="KAL0639396.1"/>
    <property type="molecule type" value="Genomic_DNA"/>
</dbReference>
<evidence type="ECO:0000259" key="1">
    <source>
        <dbReference type="Pfam" id="PF06916"/>
    </source>
</evidence>
<dbReference type="PANTHER" id="PTHR21377">
    <property type="entry name" value="PROTEIN FAM210B, MITOCHONDRIAL"/>
    <property type="match status" value="1"/>
</dbReference>
<accession>A0ABR3GTX1</accession>
<dbReference type="Proteomes" id="UP001447188">
    <property type="component" value="Unassembled WGS sequence"/>
</dbReference>
<evidence type="ECO:0000313" key="2">
    <source>
        <dbReference type="EMBL" id="KAL0639396.1"/>
    </source>
</evidence>
<feature type="domain" description="DUF1279" evidence="1">
    <location>
        <begin position="57"/>
        <end position="179"/>
    </location>
</feature>
<dbReference type="InterPro" id="IPR009688">
    <property type="entry name" value="FAM210A/B-like_dom"/>
</dbReference>
<organism evidence="2 3">
    <name type="scientific">Discina gigas</name>
    <dbReference type="NCBI Taxonomy" id="1032678"/>
    <lineage>
        <taxon>Eukaryota</taxon>
        <taxon>Fungi</taxon>
        <taxon>Dikarya</taxon>
        <taxon>Ascomycota</taxon>
        <taxon>Pezizomycotina</taxon>
        <taxon>Pezizomycetes</taxon>
        <taxon>Pezizales</taxon>
        <taxon>Discinaceae</taxon>
        <taxon>Discina</taxon>
    </lineage>
</organism>
<evidence type="ECO:0000313" key="3">
    <source>
        <dbReference type="Proteomes" id="UP001447188"/>
    </source>
</evidence>
<comment type="caution">
    <text evidence="2">The sequence shown here is derived from an EMBL/GenBank/DDBJ whole genome shotgun (WGS) entry which is preliminary data.</text>
</comment>
<protein>
    <submittedName>
        <fullName evidence="2">DUF1279 superfamily</fullName>
    </submittedName>
</protein>
<name>A0ABR3GTX1_9PEZI</name>